<organism evidence="12 13">
    <name type="scientific">Drosophila albomicans</name>
    <name type="common">Fruit fly</name>
    <dbReference type="NCBI Taxonomy" id="7291"/>
    <lineage>
        <taxon>Eukaryota</taxon>
        <taxon>Metazoa</taxon>
        <taxon>Ecdysozoa</taxon>
        <taxon>Arthropoda</taxon>
        <taxon>Hexapoda</taxon>
        <taxon>Insecta</taxon>
        <taxon>Pterygota</taxon>
        <taxon>Neoptera</taxon>
        <taxon>Endopterygota</taxon>
        <taxon>Diptera</taxon>
        <taxon>Brachycera</taxon>
        <taxon>Muscomorpha</taxon>
        <taxon>Ephydroidea</taxon>
        <taxon>Drosophilidae</taxon>
        <taxon>Drosophila</taxon>
    </lineage>
</organism>
<dbReference type="SMART" id="SM00490">
    <property type="entry name" value="HELICc"/>
    <property type="match status" value="1"/>
</dbReference>
<feature type="domain" description="Helicase C-terminal" evidence="11">
    <location>
        <begin position="228"/>
        <end position="377"/>
    </location>
</feature>
<evidence type="ECO:0000313" key="12">
    <source>
        <dbReference type="Proteomes" id="UP000515160"/>
    </source>
</evidence>
<dbReference type="SMART" id="SM00487">
    <property type="entry name" value="DEXDc"/>
    <property type="match status" value="1"/>
</dbReference>
<evidence type="ECO:0000256" key="6">
    <source>
        <dbReference type="ARBA" id="ARBA00034617"/>
    </source>
</evidence>
<dbReference type="AlphaFoldDB" id="A0A6P8XPH9"/>
<dbReference type="SUPFAM" id="SSF46785">
    <property type="entry name" value="Winged helix' DNA-binding domain"/>
    <property type="match status" value="1"/>
</dbReference>
<accession>A0A6P8XPH9</accession>
<keyword evidence="4 8" id="KW-0347">Helicase</keyword>
<dbReference type="SUPFAM" id="SSF52540">
    <property type="entry name" value="P-loop containing nucleoside triphosphate hydrolases"/>
    <property type="match status" value="1"/>
</dbReference>
<evidence type="ECO:0000256" key="4">
    <source>
        <dbReference type="ARBA" id="ARBA00022806"/>
    </source>
</evidence>
<dbReference type="InterPro" id="IPR032284">
    <property type="entry name" value="RecQ_Zn-bd"/>
</dbReference>
<dbReference type="GO" id="GO:0009378">
    <property type="term" value="F:four-way junction helicase activity"/>
    <property type="evidence" value="ECO:0007669"/>
    <property type="project" value="TreeGrafter"/>
</dbReference>
<dbReference type="GO" id="GO:0006260">
    <property type="term" value="P:DNA replication"/>
    <property type="evidence" value="ECO:0007669"/>
    <property type="project" value="InterPro"/>
</dbReference>
<evidence type="ECO:0000256" key="2">
    <source>
        <dbReference type="ARBA" id="ARBA00022741"/>
    </source>
</evidence>
<dbReference type="Proteomes" id="UP000515160">
    <property type="component" value="Chromosome X"/>
</dbReference>
<dbReference type="PROSITE" id="PS51192">
    <property type="entry name" value="HELICASE_ATP_BIND_1"/>
    <property type="match status" value="1"/>
</dbReference>
<name>A0A6P8XPH9_DROAB</name>
<evidence type="ECO:0000259" key="10">
    <source>
        <dbReference type="PROSITE" id="PS51192"/>
    </source>
</evidence>
<dbReference type="GO" id="GO:0016787">
    <property type="term" value="F:hydrolase activity"/>
    <property type="evidence" value="ECO:0007669"/>
    <property type="project" value="UniProtKB-KW"/>
</dbReference>
<sequence>MLPKSKKHKNCLWQHFGLTAFKPLQWQIISSIIEPRGERNDVCAVIATGYGKSLSYQYPAFYLNKVVLVISPLIALMEDQVAALNERSQPNDCACLLGTAQDDRGIKQRILRRQYKLVYATPEYITRGNGLKLLHDLGQNLALIAIDEAHCISKWGHEFRPAYRQLQQLRAAVPHVRLLALTGTATRRVRLDICQQLELHKPLLLCCPIDRANLELTVRPKSDDLWSDLQQYLSWATEAAGAVIIYNNTIKETQLMAKRLTQLGRPCHSYHSKLPLEQKRRHQQEFSEDRVRCMAATTAFGMGIDKPNVRLVVHYGAPSDMERYYQEIGRAGRDGLPAKCVLFYGDTDAALHQRLQQSQALTEERSEELQQLARSMQSYIESSECRRQFILKYFDDATSLSNWQWRGNCCDNCRKARQLRGHTEHPLPTQFDVGREARLLLGMLRDVNGRVGYGKLILALRGSRNKCVNSACREHEHFGQGAHRSITWYKALAEHLKAMGYIKDEYQKSGTSAYGYLMPQVTLKGCCWLDNDKTEGTLLIEPSPRLAKLLFKRKKKSKSSKSPRNSKDEDKDLKLDWGSDIDLSELDEKVEQQLEEEQQRAAVTDNVWGPDIDIDFQQIDAAVAQQQMTKLNDQHQDQDLASLLADCQKILHEEQEHATRTLKARKRVWEYLEGSYQKMPLIPKYKYSSQPRKAN</sequence>
<dbReference type="Gene3D" id="1.10.10.10">
    <property type="entry name" value="Winged helix-like DNA-binding domain superfamily/Winged helix DNA-binding domain"/>
    <property type="match status" value="1"/>
</dbReference>
<dbReference type="InterPro" id="IPR001650">
    <property type="entry name" value="Helicase_C-like"/>
</dbReference>
<dbReference type="InterPro" id="IPR036388">
    <property type="entry name" value="WH-like_DNA-bd_sf"/>
</dbReference>
<dbReference type="SMART" id="SM00956">
    <property type="entry name" value="RQC"/>
    <property type="match status" value="1"/>
</dbReference>
<evidence type="ECO:0000256" key="7">
    <source>
        <dbReference type="ARBA" id="ARBA00049360"/>
    </source>
</evidence>
<keyword evidence="8" id="KW-0539">Nucleus</keyword>
<dbReference type="InterPro" id="IPR036390">
    <property type="entry name" value="WH_DNA-bd_sf"/>
</dbReference>
<keyword evidence="12" id="KW-1185">Reference proteome</keyword>
<dbReference type="Pfam" id="PF00271">
    <property type="entry name" value="Helicase_C"/>
    <property type="match status" value="1"/>
</dbReference>
<dbReference type="GO" id="GO:0005737">
    <property type="term" value="C:cytoplasm"/>
    <property type="evidence" value="ECO:0007669"/>
    <property type="project" value="TreeGrafter"/>
</dbReference>
<keyword evidence="5 8" id="KW-0067">ATP-binding</keyword>
<dbReference type="PANTHER" id="PTHR13710:SF120">
    <property type="entry name" value="BIFUNCTIONAL 3'-5' EXONUCLEASE_ATP-DEPENDENT HELICASE WRN"/>
    <property type="match status" value="1"/>
</dbReference>
<dbReference type="PANTHER" id="PTHR13710">
    <property type="entry name" value="DNA HELICASE RECQ FAMILY MEMBER"/>
    <property type="match status" value="1"/>
</dbReference>
<dbReference type="GO" id="GO:0005694">
    <property type="term" value="C:chromosome"/>
    <property type="evidence" value="ECO:0007669"/>
    <property type="project" value="TreeGrafter"/>
</dbReference>
<evidence type="ECO:0000256" key="1">
    <source>
        <dbReference type="ARBA" id="ARBA00005446"/>
    </source>
</evidence>
<dbReference type="GO" id="GO:0000724">
    <property type="term" value="P:double-strand break repair via homologous recombination"/>
    <property type="evidence" value="ECO:0007669"/>
    <property type="project" value="TreeGrafter"/>
</dbReference>
<evidence type="ECO:0000256" key="5">
    <source>
        <dbReference type="ARBA" id="ARBA00022840"/>
    </source>
</evidence>
<comment type="catalytic activity">
    <reaction evidence="6 8">
        <text>Couples ATP hydrolysis with the unwinding of duplex DNA by translocating in the 3'-5' direction.</text>
        <dbReference type="EC" id="5.6.2.4"/>
    </reaction>
</comment>
<dbReference type="GO" id="GO:0005634">
    <property type="term" value="C:nucleus"/>
    <property type="evidence" value="ECO:0007669"/>
    <property type="project" value="UniProtKB-SubCell"/>
</dbReference>
<gene>
    <name evidence="13" type="primary">LOC117565245</name>
</gene>
<dbReference type="Pfam" id="PF00270">
    <property type="entry name" value="DEAD"/>
    <property type="match status" value="1"/>
</dbReference>
<protein>
    <recommendedName>
        <fullName evidence="8">ATP-dependent DNA helicase</fullName>
        <ecNumber evidence="8">5.6.2.4</ecNumber>
    </recommendedName>
</protein>
<comment type="subcellular location">
    <subcellularLocation>
        <location evidence="8">Nucleus</location>
    </subcellularLocation>
</comment>
<dbReference type="InterPro" id="IPR018982">
    <property type="entry name" value="RQC_domain"/>
</dbReference>
<evidence type="ECO:0000256" key="8">
    <source>
        <dbReference type="RuleBase" id="RU364117"/>
    </source>
</evidence>
<dbReference type="PROSITE" id="PS51194">
    <property type="entry name" value="HELICASE_CTER"/>
    <property type="match status" value="1"/>
</dbReference>
<dbReference type="GeneID" id="117565245"/>
<feature type="region of interest" description="Disordered" evidence="9">
    <location>
        <begin position="552"/>
        <end position="573"/>
    </location>
</feature>
<dbReference type="GO" id="GO:0005524">
    <property type="term" value="F:ATP binding"/>
    <property type="evidence" value="ECO:0007669"/>
    <property type="project" value="UniProtKB-KW"/>
</dbReference>
<evidence type="ECO:0000259" key="11">
    <source>
        <dbReference type="PROSITE" id="PS51194"/>
    </source>
</evidence>
<keyword evidence="2 8" id="KW-0547">Nucleotide-binding</keyword>
<dbReference type="RefSeq" id="XP_034100152.1">
    <property type="nucleotide sequence ID" value="XM_034244261.1"/>
</dbReference>
<dbReference type="Pfam" id="PF09382">
    <property type="entry name" value="RQC"/>
    <property type="match status" value="1"/>
</dbReference>
<dbReference type="OrthoDB" id="10261556at2759"/>
<keyword evidence="3 8" id="KW-0378">Hydrolase</keyword>
<evidence type="ECO:0000256" key="9">
    <source>
        <dbReference type="SAM" id="MobiDB-lite"/>
    </source>
</evidence>
<dbReference type="EC" id="5.6.2.4" evidence="8"/>
<dbReference type="Pfam" id="PF16124">
    <property type="entry name" value="RecQ_Zn_bind"/>
    <property type="match status" value="1"/>
</dbReference>
<dbReference type="InterPro" id="IPR004589">
    <property type="entry name" value="DNA_helicase_ATP-dep_RecQ"/>
</dbReference>
<dbReference type="GO" id="GO:0003676">
    <property type="term" value="F:nucleic acid binding"/>
    <property type="evidence" value="ECO:0007669"/>
    <property type="project" value="InterPro"/>
</dbReference>
<feature type="domain" description="Helicase ATP-binding" evidence="10">
    <location>
        <begin position="33"/>
        <end position="203"/>
    </location>
</feature>
<dbReference type="GO" id="GO:0043138">
    <property type="term" value="F:3'-5' DNA helicase activity"/>
    <property type="evidence" value="ECO:0007669"/>
    <property type="project" value="UniProtKB-EC"/>
</dbReference>
<evidence type="ECO:0000256" key="3">
    <source>
        <dbReference type="ARBA" id="ARBA00022801"/>
    </source>
</evidence>
<dbReference type="InterPro" id="IPR014001">
    <property type="entry name" value="Helicase_ATP-bd"/>
</dbReference>
<dbReference type="InterPro" id="IPR027417">
    <property type="entry name" value="P-loop_NTPase"/>
</dbReference>
<reference evidence="13" key="1">
    <citation type="submission" date="2025-08" db="UniProtKB">
        <authorList>
            <consortium name="RefSeq"/>
        </authorList>
    </citation>
    <scope>IDENTIFICATION</scope>
    <source>
        <strain evidence="13">15112-1751.03</strain>
        <tissue evidence="13">Whole Adult</tissue>
    </source>
</reference>
<dbReference type="NCBIfam" id="TIGR00614">
    <property type="entry name" value="recQ_fam"/>
    <property type="match status" value="1"/>
</dbReference>
<dbReference type="Gene3D" id="3.40.50.300">
    <property type="entry name" value="P-loop containing nucleotide triphosphate hydrolases"/>
    <property type="match status" value="2"/>
</dbReference>
<dbReference type="InterPro" id="IPR011545">
    <property type="entry name" value="DEAD/DEAH_box_helicase_dom"/>
</dbReference>
<proteinExistence type="inferred from homology"/>
<comment type="catalytic activity">
    <reaction evidence="7 8">
        <text>ATP + H2O = ADP + phosphate + H(+)</text>
        <dbReference type="Rhea" id="RHEA:13065"/>
        <dbReference type="ChEBI" id="CHEBI:15377"/>
        <dbReference type="ChEBI" id="CHEBI:15378"/>
        <dbReference type="ChEBI" id="CHEBI:30616"/>
        <dbReference type="ChEBI" id="CHEBI:43474"/>
        <dbReference type="ChEBI" id="CHEBI:456216"/>
    </reaction>
</comment>
<feature type="compositionally biased region" description="Basic residues" evidence="9">
    <location>
        <begin position="552"/>
        <end position="561"/>
    </location>
</feature>
<evidence type="ECO:0000313" key="13">
    <source>
        <dbReference type="RefSeq" id="XP_034100152.1"/>
    </source>
</evidence>
<comment type="similarity">
    <text evidence="1 8">Belongs to the helicase family. RecQ subfamily.</text>
</comment>